<dbReference type="SMART" id="SM00530">
    <property type="entry name" value="HTH_XRE"/>
    <property type="match status" value="1"/>
</dbReference>
<gene>
    <name evidence="2" type="ORF">JOE66_000803</name>
</gene>
<organism evidence="2 3">
    <name type="scientific">Subtercola frigoramans</name>
    <dbReference type="NCBI Taxonomy" id="120298"/>
    <lineage>
        <taxon>Bacteria</taxon>
        <taxon>Bacillati</taxon>
        <taxon>Actinomycetota</taxon>
        <taxon>Actinomycetes</taxon>
        <taxon>Micrococcales</taxon>
        <taxon>Microbacteriaceae</taxon>
        <taxon>Subtercola</taxon>
    </lineage>
</organism>
<dbReference type="SUPFAM" id="SSF47413">
    <property type="entry name" value="lambda repressor-like DNA-binding domains"/>
    <property type="match status" value="1"/>
</dbReference>
<dbReference type="Proteomes" id="UP000776164">
    <property type="component" value="Unassembled WGS sequence"/>
</dbReference>
<reference evidence="2 3" key="1">
    <citation type="submission" date="2021-01" db="EMBL/GenBank/DDBJ databases">
        <title>Sequencing the genomes of 1000 actinobacteria strains.</title>
        <authorList>
            <person name="Klenk H.-P."/>
        </authorList>
    </citation>
    <scope>NUCLEOTIDE SEQUENCE [LARGE SCALE GENOMIC DNA]</scope>
    <source>
        <strain evidence="2 3">DSM 13057</strain>
    </source>
</reference>
<feature type="domain" description="HTH cro/C1-type" evidence="1">
    <location>
        <begin position="12"/>
        <end position="66"/>
    </location>
</feature>
<proteinExistence type="predicted"/>
<dbReference type="CDD" id="cd00093">
    <property type="entry name" value="HTH_XRE"/>
    <property type="match status" value="1"/>
</dbReference>
<evidence type="ECO:0000313" key="2">
    <source>
        <dbReference type="EMBL" id="MBM7471169.1"/>
    </source>
</evidence>
<dbReference type="Gene3D" id="1.10.260.40">
    <property type="entry name" value="lambda repressor-like DNA-binding domains"/>
    <property type="match status" value="1"/>
</dbReference>
<protein>
    <submittedName>
        <fullName evidence="2">Transcriptional regulator with XRE-family HTH domain</fullName>
    </submittedName>
</protein>
<accession>A0ABS2L2C3</accession>
<name>A0ABS2L2C3_9MICO</name>
<dbReference type="RefSeq" id="WP_205106980.1">
    <property type="nucleotide sequence ID" value="NZ_BAAAHT010000017.1"/>
</dbReference>
<dbReference type="InterPro" id="IPR001387">
    <property type="entry name" value="Cro/C1-type_HTH"/>
</dbReference>
<dbReference type="EMBL" id="JAFBBU010000001">
    <property type="protein sequence ID" value="MBM7471169.1"/>
    <property type="molecule type" value="Genomic_DNA"/>
</dbReference>
<dbReference type="Pfam" id="PF01381">
    <property type="entry name" value="HTH_3"/>
    <property type="match status" value="1"/>
</dbReference>
<dbReference type="PROSITE" id="PS50943">
    <property type="entry name" value="HTH_CROC1"/>
    <property type="match status" value="1"/>
</dbReference>
<evidence type="ECO:0000259" key="1">
    <source>
        <dbReference type="PROSITE" id="PS50943"/>
    </source>
</evidence>
<comment type="caution">
    <text evidence="2">The sequence shown here is derived from an EMBL/GenBank/DDBJ whole genome shotgun (WGS) entry which is preliminary data.</text>
</comment>
<evidence type="ECO:0000313" key="3">
    <source>
        <dbReference type="Proteomes" id="UP000776164"/>
    </source>
</evidence>
<dbReference type="InterPro" id="IPR010982">
    <property type="entry name" value="Lambda_DNA-bd_dom_sf"/>
</dbReference>
<keyword evidence="3" id="KW-1185">Reference proteome</keyword>
<sequence>MTIDAARQITRIRTGRELLGLDQRNAAEISGLSQPMWSRIESGKKVASLGEILAIAETLGTTPGYLTGNSDLMKRVAVAARTDGVDTSSVEDRLRHLMEVDALFDRIEASNR</sequence>